<evidence type="ECO:0000256" key="1">
    <source>
        <dbReference type="SAM" id="MobiDB-lite"/>
    </source>
</evidence>
<dbReference type="InterPro" id="IPR040256">
    <property type="entry name" value="At4g02000-like"/>
</dbReference>
<feature type="region of interest" description="Disordered" evidence="1">
    <location>
        <begin position="378"/>
        <end position="411"/>
    </location>
</feature>
<proteinExistence type="predicted"/>
<dbReference type="PANTHER" id="PTHR31286:SF99">
    <property type="entry name" value="DUF4283 DOMAIN-CONTAINING PROTEIN"/>
    <property type="match status" value="1"/>
</dbReference>
<feature type="compositionally biased region" description="Polar residues" evidence="1">
    <location>
        <begin position="383"/>
        <end position="398"/>
    </location>
</feature>
<dbReference type="Proteomes" id="UP001151760">
    <property type="component" value="Unassembled WGS sequence"/>
</dbReference>
<dbReference type="EMBL" id="BQNB010015372">
    <property type="protein sequence ID" value="GJT39267.1"/>
    <property type="molecule type" value="Genomic_DNA"/>
</dbReference>
<dbReference type="PANTHER" id="PTHR31286">
    <property type="entry name" value="GLYCINE-RICH CELL WALL STRUCTURAL PROTEIN 1.8-LIKE"/>
    <property type="match status" value="1"/>
</dbReference>
<sequence>MPKLPYCREVPIYHELLITIVVSASVVDRSIGTDNPTLLGSLFDFFAAEPVPGLAEAPDNQNGWIKWDVPLGGEMDEPMENPGFDDEEELNEFMDDDQDVGDEEIEEWLMAPVMPLRAIVTVPSTYEVGGPSTATPVGHPLTTMTSGCKLRSIDCRHFDFGNGASPLDFCEEKANGGGGGISERNAEVVKFWEERSMDGLDAMLENGPWFIRNNLLILKKRHPDVNLLKEDVSTVPVWVKLHGVPIKAFGEDGLSAIATKLGQAMIELRADMELKENIVVAMPKIIGEGHYTCGGKTKNLKKTSQAPKGVDSTNKVSNSNPFEVLNSVDNDVEMVIDGQAILVDRADNPLKKVEYLGDHDSEDEVASVDNDMVRDLASERTGFGTQSQELSEETQSICDKQDIRVRGRKKQ</sequence>
<gene>
    <name evidence="2" type="ORF">Tco_0939132</name>
</gene>
<name>A0ABQ5DJQ9_9ASTR</name>
<comment type="caution">
    <text evidence="2">The sequence shown here is derived from an EMBL/GenBank/DDBJ whole genome shotgun (WGS) entry which is preliminary data.</text>
</comment>
<accession>A0ABQ5DJQ9</accession>
<keyword evidence="3" id="KW-1185">Reference proteome</keyword>
<evidence type="ECO:0000313" key="3">
    <source>
        <dbReference type="Proteomes" id="UP001151760"/>
    </source>
</evidence>
<reference evidence="2" key="2">
    <citation type="submission" date="2022-01" db="EMBL/GenBank/DDBJ databases">
        <authorList>
            <person name="Yamashiro T."/>
            <person name="Shiraishi A."/>
            <person name="Satake H."/>
            <person name="Nakayama K."/>
        </authorList>
    </citation>
    <scope>NUCLEOTIDE SEQUENCE</scope>
</reference>
<evidence type="ECO:0000313" key="2">
    <source>
        <dbReference type="EMBL" id="GJT39267.1"/>
    </source>
</evidence>
<reference evidence="2" key="1">
    <citation type="journal article" date="2022" name="Int. J. Mol. Sci.">
        <title>Draft Genome of Tanacetum Coccineum: Genomic Comparison of Closely Related Tanacetum-Family Plants.</title>
        <authorList>
            <person name="Yamashiro T."/>
            <person name="Shiraishi A."/>
            <person name="Nakayama K."/>
            <person name="Satake H."/>
        </authorList>
    </citation>
    <scope>NUCLEOTIDE SEQUENCE</scope>
</reference>
<protein>
    <submittedName>
        <fullName evidence="2">Retrotransposon protein, putative, ty1-copia subclass</fullName>
    </submittedName>
</protein>
<organism evidence="2 3">
    <name type="scientific">Tanacetum coccineum</name>
    <dbReference type="NCBI Taxonomy" id="301880"/>
    <lineage>
        <taxon>Eukaryota</taxon>
        <taxon>Viridiplantae</taxon>
        <taxon>Streptophyta</taxon>
        <taxon>Embryophyta</taxon>
        <taxon>Tracheophyta</taxon>
        <taxon>Spermatophyta</taxon>
        <taxon>Magnoliopsida</taxon>
        <taxon>eudicotyledons</taxon>
        <taxon>Gunneridae</taxon>
        <taxon>Pentapetalae</taxon>
        <taxon>asterids</taxon>
        <taxon>campanulids</taxon>
        <taxon>Asterales</taxon>
        <taxon>Asteraceae</taxon>
        <taxon>Asteroideae</taxon>
        <taxon>Anthemideae</taxon>
        <taxon>Anthemidinae</taxon>
        <taxon>Tanacetum</taxon>
    </lineage>
</organism>